<evidence type="ECO:0000313" key="2">
    <source>
        <dbReference type="Proteomes" id="UP001162992"/>
    </source>
</evidence>
<dbReference type="Proteomes" id="UP001162992">
    <property type="component" value="Chromosome 8"/>
</dbReference>
<comment type="caution">
    <text evidence="1">The sequence shown here is derived from an EMBL/GenBank/DDBJ whole genome shotgun (WGS) entry which is preliminary data.</text>
</comment>
<organism evidence="1 2">
    <name type="scientific">Diphasiastrum complanatum</name>
    <name type="common">Issler's clubmoss</name>
    <name type="synonym">Lycopodium complanatum</name>
    <dbReference type="NCBI Taxonomy" id="34168"/>
    <lineage>
        <taxon>Eukaryota</taxon>
        <taxon>Viridiplantae</taxon>
        <taxon>Streptophyta</taxon>
        <taxon>Embryophyta</taxon>
        <taxon>Tracheophyta</taxon>
        <taxon>Lycopodiopsida</taxon>
        <taxon>Lycopodiales</taxon>
        <taxon>Lycopodiaceae</taxon>
        <taxon>Lycopodioideae</taxon>
        <taxon>Diphasiastrum</taxon>
    </lineage>
</organism>
<name>A0ACC2D1U0_DIPCM</name>
<proteinExistence type="predicted"/>
<gene>
    <name evidence="1" type="ORF">O6H91_08G116200</name>
</gene>
<evidence type="ECO:0000313" key="1">
    <source>
        <dbReference type="EMBL" id="KAJ7548075.1"/>
    </source>
</evidence>
<dbReference type="EMBL" id="CM055099">
    <property type="protein sequence ID" value="KAJ7548075.1"/>
    <property type="molecule type" value="Genomic_DNA"/>
</dbReference>
<protein>
    <submittedName>
        <fullName evidence="1">Uncharacterized protein</fullName>
    </submittedName>
</protein>
<accession>A0ACC2D1U0</accession>
<sequence length="305" mass="34247">MLLHLSLRKPSCCRSIDPFLLVLLLSEHQSCLEVFKSQRIYVTSELVIQARTLSLFLFFRNFQVWNMSATAEEYCCYVGGLSWSTTDRGLDDAFRPYGKIVDAKVIVDRDTGRSRGFGFVMFADERSMHEAIDHLHGKEIDGRSIIVNKAMPRVEGGGADRIYDGYASGAGRGYGGGRGRGGGSGDECFKCGRPGHWARDCRAGDGDRFSSWDGYGGGRADRYGEGRFVDSYSGRDQYERYEYPNGGDYGRDGRPGGYRDRYAVRESDRYAGGVPAHYRSGYRERSGPYDRPSRGRGGRPTYERY</sequence>
<keyword evidence="2" id="KW-1185">Reference proteome</keyword>
<reference evidence="2" key="1">
    <citation type="journal article" date="2024" name="Proc. Natl. Acad. Sci. U.S.A.">
        <title>Extraordinary preservation of gene collinearity over three hundred million years revealed in homosporous lycophytes.</title>
        <authorList>
            <person name="Li C."/>
            <person name="Wickell D."/>
            <person name="Kuo L.Y."/>
            <person name="Chen X."/>
            <person name="Nie B."/>
            <person name="Liao X."/>
            <person name="Peng D."/>
            <person name="Ji J."/>
            <person name="Jenkins J."/>
            <person name="Williams M."/>
            <person name="Shu S."/>
            <person name="Plott C."/>
            <person name="Barry K."/>
            <person name="Rajasekar S."/>
            <person name="Grimwood J."/>
            <person name="Han X."/>
            <person name="Sun S."/>
            <person name="Hou Z."/>
            <person name="He W."/>
            <person name="Dai G."/>
            <person name="Sun C."/>
            <person name="Schmutz J."/>
            <person name="Leebens-Mack J.H."/>
            <person name="Li F.W."/>
            <person name="Wang L."/>
        </authorList>
    </citation>
    <scope>NUCLEOTIDE SEQUENCE [LARGE SCALE GENOMIC DNA]</scope>
    <source>
        <strain evidence="2">cv. PW_Plant_1</strain>
    </source>
</reference>